<reference evidence="1 2" key="1">
    <citation type="submission" date="2013-02" db="EMBL/GenBank/DDBJ databases">
        <authorList>
            <person name="McClelland M."/>
            <person name="Porwollik S."/>
            <person name="Desai P."/>
            <person name="Cheng P."/>
            <person name="Wollam A."/>
            <person name="Pepin K."/>
            <person name="Bhonagiri V."/>
            <person name="Fulton L."/>
            <person name="Fulton R."/>
            <person name="Delehaunty K."/>
            <person name="Fronick C."/>
            <person name="Godfrey J."/>
            <person name="Waligorski J."/>
            <person name="Appelbaum E."/>
            <person name="Tomlinson C."/>
            <person name="Warren W."/>
            <person name="Sodergren E."/>
            <person name="Weinstock G."/>
            <person name="Wilson R.K."/>
        </authorList>
    </citation>
    <scope>NUCLEOTIDE SEQUENCE [LARGE SCALE GENOMIC DNA]</scope>
    <source>
        <strain evidence="1 2">UC16</strain>
    </source>
</reference>
<evidence type="ECO:0000313" key="2">
    <source>
        <dbReference type="Proteomes" id="UP000013259"/>
    </source>
</evidence>
<proteinExistence type="predicted"/>
<evidence type="ECO:0000313" key="1">
    <source>
        <dbReference type="EMBL" id="EMR50110.1"/>
    </source>
</evidence>
<sequence length="48" mass="5462">MSGMNNVVSGRLSRIAPSLSAKEIIEKYHLRCTEAPLVTERELQYELK</sequence>
<dbReference type="AlphaFoldDB" id="M7S597"/>
<accession>M7S597</accession>
<name>M7S597_SALDU</name>
<comment type="caution">
    <text evidence="1">The sequence shown here is derived from an EMBL/GenBank/DDBJ whole genome shotgun (WGS) entry which is preliminary data.</text>
</comment>
<gene>
    <name evidence="1" type="ORF">A670_04686</name>
</gene>
<dbReference type="HOGENOM" id="CLU_3157554_0_0_6"/>
<protein>
    <submittedName>
        <fullName evidence="1">Uncharacterized protein</fullName>
    </submittedName>
</protein>
<dbReference type="Proteomes" id="UP000013259">
    <property type="component" value="Unassembled WGS sequence"/>
</dbReference>
<dbReference type="EMBL" id="APMR01000141">
    <property type="protein sequence ID" value="EMR50110.1"/>
    <property type="molecule type" value="Genomic_DNA"/>
</dbReference>
<organism evidence="1 2">
    <name type="scientific">Salmonella enterica subsp. enterica serovar Dublin str. UC16</name>
    <dbReference type="NCBI Taxonomy" id="1192688"/>
    <lineage>
        <taxon>Bacteria</taxon>
        <taxon>Pseudomonadati</taxon>
        <taxon>Pseudomonadota</taxon>
        <taxon>Gammaproteobacteria</taxon>
        <taxon>Enterobacterales</taxon>
        <taxon>Enterobacteriaceae</taxon>
        <taxon>Salmonella</taxon>
    </lineage>
</organism>